<protein>
    <recommendedName>
        <fullName evidence="5">Luc7-like protein 3</fullName>
    </recommendedName>
</protein>
<comment type="caution">
    <text evidence="3">The sequence shown here is derived from an EMBL/GenBank/DDBJ whole genome shotgun (WGS) entry which is preliminary data.</text>
</comment>
<dbReference type="Proteomes" id="UP001205105">
    <property type="component" value="Unassembled WGS sequence"/>
</dbReference>
<dbReference type="InterPro" id="IPR004882">
    <property type="entry name" value="Luc7-rel"/>
</dbReference>
<evidence type="ECO:0000256" key="1">
    <source>
        <dbReference type="ARBA" id="ARBA00005655"/>
    </source>
</evidence>
<dbReference type="Pfam" id="PF03194">
    <property type="entry name" value="LUC7"/>
    <property type="match status" value="1"/>
</dbReference>
<dbReference type="EMBL" id="JADXDR010000051">
    <property type="protein sequence ID" value="KAI7842576.1"/>
    <property type="molecule type" value="Genomic_DNA"/>
</dbReference>
<organism evidence="3 4">
    <name type="scientific">Chlorella ohadii</name>
    <dbReference type="NCBI Taxonomy" id="2649997"/>
    <lineage>
        <taxon>Eukaryota</taxon>
        <taxon>Viridiplantae</taxon>
        <taxon>Chlorophyta</taxon>
        <taxon>core chlorophytes</taxon>
        <taxon>Trebouxiophyceae</taxon>
        <taxon>Chlorellales</taxon>
        <taxon>Chlorellaceae</taxon>
        <taxon>Chlorella clade</taxon>
        <taxon>Chlorella</taxon>
    </lineage>
</organism>
<evidence type="ECO:0000256" key="2">
    <source>
        <dbReference type="SAM" id="MobiDB-lite"/>
    </source>
</evidence>
<dbReference type="GO" id="GO:0003729">
    <property type="term" value="F:mRNA binding"/>
    <property type="evidence" value="ECO:0007669"/>
    <property type="project" value="InterPro"/>
</dbReference>
<dbReference type="GO" id="GO:0006376">
    <property type="term" value="P:mRNA splice site recognition"/>
    <property type="evidence" value="ECO:0007669"/>
    <property type="project" value="InterPro"/>
</dbReference>
<sequence length="254" mass="29761">AAHSLALFCPHLHPKQIIKAEERARMESPPKPLNAVQQTGVDGLRQQAKELTERSEKLAEEGDVDASMAAVAQAERLRKDAEGLVARYSRPDRQLEVCEVCGLFMQSTDSEARKRDHIEGKQYQGWLAIRQKHEELQQKLGPGGGAYPPLGARGSEREEGEVPEAHHHDDKDRSRSRSHGRHHEDRDRDRERRRSRSRSRDRRRDDRRRDDRYREDRYRDDRRRDERHRDDRDYSRGGGGSHNAAPYDYSRRRY</sequence>
<feature type="compositionally biased region" description="Basic and acidic residues" evidence="2">
    <location>
        <begin position="163"/>
        <end position="175"/>
    </location>
</feature>
<dbReference type="GO" id="GO:0005685">
    <property type="term" value="C:U1 snRNP"/>
    <property type="evidence" value="ECO:0007669"/>
    <property type="project" value="InterPro"/>
</dbReference>
<evidence type="ECO:0000313" key="3">
    <source>
        <dbReference type="EMBL" id="KAI7842576.1"/>
    </source>
</evidence>
<reference evidence="3" key="1">
    <citation type="submission" date="2020-11" db="EMBL/GenBank/DDBJ databases">
        <title>Chlorella ohadii genome sequencing and assembly.</title>
        <authorList>
            <person name="Murik O."/>
            <person name="Treves H."/>
            <person name="Kedem I."/>
            <person name="Shotland Y."/>
            <person name="Kaplan A."/>
        </authorList>
    </citation>
    <scope>NUCLEOTIDE SEQUENCE</scope>
    <source>
        <strain evidence="3">1</strain>
    </source>
</reference>
<dbReference type="AlphaFoldDB" id="A0AAD5DSX4"/>
<dbReference type="PANTHER" id="PTHR12375">
    <property type="entry name" value="RNA-BINDING PROTEIN LUC7-RELATED"/>
    <property type="match status" value="1"/>
</dbReference>
<comment type="similarity">
    <text evidence="1">Belongs to the Luc7 family.</text>
</comment>
<name>A0AAD5DSX4_9CHLO</name>
<gene>
    <name evidence="3" type="ORF">COHA_003812</name>
</gene>
<proteinExistence type="inferred from homology"/>
<evidence type="ECO:0008006" key="5">
    <source>
        <dbReference type="Google" id="ProtNLM"/>
    </source>
</evidence>
<feature type="compositionally biased region" description="Basic and acidic residues" evidence="2">
    <location>
        <begin position="202"/>
        <end position="235"/>
    </location>
</feature>
<evidence type="ECO:0000313" key="4">
    <source>
        <dbReference type="Proteomes" id="UP001205105"/>
    </source>
</evidence>
<keyword evidence="4" id="KW-1185">Reference proteome</keyword>
<feature type="region of interest" description="Disordered" evidence="2">
    <location>
        <begin position="139"/>
        <end position="254"/>
    </location>
</feature>
<feature type="non-terminal residue" evidence="3">
    <location>
        <position position="254"/>
    </location>
</feature>
<feature type="compositionally biased region" description="Basic and acidic residues" evidence="2">
    <location>
        <begin position="182"/>
        <end position="192"/>
    </location>
</feature>
<accession>A0AAD5DSX4</accession>